<feature type="compositionally biased region" description="Pro residues" evidence="4">
    <location>
        <begin position="217"/>
        <end position="227"/>
    </location>
</feature>
<feature type="region of interest" description="Disordered" evidence="4">
    <location>
        <begin position="305"/>
        <end position="370"/>
    </location>
</feature>
<feature type="compositionally biased region" description="Low complexity" evidence="4">
    <location>
        <begin position="277"/>
        <end position="294"/>
    </location>
</feature>
<dbReference type="STRING" id="64144.ENSATEP00000007881"/>
<dbReference type="SUPFAM" id="SSF46785">
    <property type="entry name" value="Winged helix' DNA-binding domain"/>
    <property type="match status" value="1"/>
</dbReference>
<dbReference type="RefSeq" id="XP_026200350.1">
    <property type="nucleotide sequence ID" value="XM_026344565.1"/>
</dbReference>
<feature type="signal peptide" evidence="5">
    <location>
        <begin position="1"/>
        <end position="21"/>
    </location>
</feature>
<feature type="domain" description="ETS" evidence="6">
    <location>
        <begin position="5"/>
        <end position="85"/>
    </location>
</feature>
<dbReference type="InterPro" id="IPR036388">
    <property type="entry name" value="WH-like_DNA-bd_sf"/>
</dbReference>
<dbReference type="GO" id="GO:0000981">
    <property type="term" value="F:DNA-binding transcription factor activity, RNA polymerase II-specific"/>
    <property type="evidence" value="ECO:0007669"/>
    <property type="project" value="TreeGrafter"/>
</dbReference>
<proteinExistence type="inferred from homology"/>
<comment type="subcellular location">
    <subcellularLocation>
        <location evidence="3">Nucleus</location>
    </subcellularLocation>
</comment>
<name>A0A3Q1IW40_ANATE</name>
<dbReference type="InterPro" id="IPR036390">
    <property type="entry name" value="WH_DNA-bd_sf"/>
</dbReference>
<dbReference type="InterPro" id="IPR000418">
    <property type="entry name" value="Ets_dom"/>
</dbReference>
<evidence type="ECO:0000313" key="7">
    <source>
        <dbReference type="Ensembl" id="ENSATEP00000007881.1"/>
    </source>
</evidence>
<dbReference type="GO" id="GO:0043565">
    <property type="term" value="F:sequence-specific DNA binding"/>
    <property type="evidence" value="ECO:0007669"/>
    <property type="project" value="InterPro"/>
</dbReference>
<dbReference type="PANTHER" id="PTHR11849">
    <property type="entry name" value="ETS"/>
    <property type="match status" value="1"/>
</dbReference>
<reference evidence="7" key="3">
    <citation type="submission" date="2025-09" db="UniProtKB">
        <authorList>
            <consortium name="Ensembl"/>
        </authorList>
    </citation>
    <scope>IDENTIFICATION</scope>
</reference>
<dbReference type="Ensembl" id="ENSATET00000008008.3">
    <property type="protein sequence ID" value="ENSATEP00000007881.1"/>
    <property type="gene ID" value="ENSATEG00000005529.3"/>
</dbReference>
<organism evidence="7 8">
    <name type="scientific">Anabas testudineus</name>
    <name type="common">Climbing perch</name>
    <name type="synonym">Anthias testudineus</name>
    <dbReference type="NCBI Taxonomy" id="64144"/>
    <lineage>
        <taxon>Eukaryota</taxon>
        <taxon>Metazoa</taxon>
        <taxon>Chordata</taxon>
        <taxon>Craniata</taxon>
        <taxon>Vertebrata</taxon>
        <taxon>Euteleostomi</taxon>
        <taxon>Actinopterygii</taxon>
        <taxon>Neopterygii</taxon>
        <taxon>Teleostei</taxon>
        <taxon>Neoteleostei</taxon>
        <taxon>Acanthomorphata</taxon>
        <taxon>Anabantaria</taxon>
        <taxon>Anabantiformes</taxon>
        <taxon>Anabantoidei</taxon>
        <taxon>Anabantidae</taxon>
        <taxon>Anabas</taxon>
    </lineage>
</organism>
<dbReference type="PANTHER" id="PTHR11849:SF21">
    <property type="entry name" value="ETS DOMAIN-CONTAINING PROTEIN ELK-4"/>
    <property type="match status" value="1"/>
</dbReference>
<evidence type="ECO:0000256" key="5">
    <source>
        <dbReference type="SAM" id="SignalP"/>
    </source>
</evidence>
<dbReference type="PROSITE" id="PS00346">
    <property type="entry name" value="ETS_DOMAIN_2"/>
    <property type="match status" value="1"/>
</dbReference>
<dbReference type="SMART" id="SM00413">
    <property type="entry name" value="ETS"/>
    <property type="match status" value="1"/>
</dbReference>
<comment type="similarity">
    <text evidence="1 3">Belongs to the ETS family.</text>
</comment>
<keyword evidence="3" id="KW-0539">Nucleus</keyword>
<feature type="region of interest" description="Disordered" evidence="4">
    <location>
        <begin position="193"/>
        <end position="231"/>
    </location>
</feature>
<dbReference type="GO" id="GO:0030154">
    <property type="term" value="P:cell differentiation"/>
    <property type="evidence" value="ECO:0007669"/>
    <property type="project" value="TreeGrafter"/>
</dbReference>
<evidence type="ECO:0000256" key="4">
    <source>
        <dbReference type="SAM" id="MobiDB-lite"/>
    </source>
</evidence>
<dbReference type="PROSITE" id="PS00345">
    <property type="entry name" value="ETS_DOMAIN_1"/>
    <property type="match status" value="1"/>
</dbReference>
<keyword evidence="2 3" id="KW-0238">DNA-binding</keyword>
<evidence type="ECO:0000256" key="2">
    <source>
        <dbReference type="ARBA" id="ARBA00023125"/>
    </source>
</evidence>
<feature type="region of interest" description="Disordered" evidence="4">
    <location>
        <begin position="275"/>
        <end position="294"/>
    </location>
</feature>
<dbReference type="GeneTree" id="ENSGT00940000158900"/>
<dbReference type="PRINTS" id="PR00454">
    <property type="entry name" value="ETSDOMAIN"/>
</dbReference>
<dbReference type="GO" id="GO:0005634">
    <property type="term" value="C:nucleus"/>
    <property type="evidence" value="ECO:0007669"/>
    <property type="project" value="UniProtKB-SubCell"/>
</dbReference>
<dbReference type="InParanoid" id="A0A3Q1IW40"/>
<dbReference type="RefSeq" id="XP_026200351.1">
    <property type="nucleotide sequence ID" value="XM_026344566.1"/>
</dbReference>
<reference evidence="7" key="2">
    <citation type="submission" date="2025-08" db="UniProtKB">
        <authorList>
            <consortium name="Ensembl"/>
        </authorList>
    </citation>
    <scope>IDENTIFICATION</scope>
</reference>
<dbReference type="Pfam" id="PF00178">
    <property type="entry name" value="Ets"/>
    <property type="match status" value="1"/>
</dbReference>
<evidence type="ECO:0000256" key="1">
    <source>
        <dbReference type="ARBA" id="ARBA00005562"/>
    </source>
</evidence>
<feature type="compositionally biased region" description="Low complexity" evidence="4">
    <location>
        <begin position="337"/>
        <end position="362"/>
    </location>
</feature>
<feature type="compositionally biased region" description="Polar residues" evidence="4">
    <location>
        <begin position="305"/>
        <end position="325"/>
    </location>
</feature>
<dbReference type="PROSITE" id="PS50061">
    <property type="entry name" value="ETS_DOMAIN_3"/>
    <property type="match status" value="1"/>
</dbReference>
<evidence type="ECO:0000259" key="6">
    <source>
        <dbReference type="PROSITE" id="PS50061"/>
    </source>
</evidence>
<dbReference type="OMA" id="NIANSHM"/>
<dbReference type="OrthoDB" id="10067219at2759"/>
<dbReference type="AlphaFoldDB" id="A0A3Q1IW40"/>
<dbReference type="FunCoup" id="A0A3Q1IW40">
    <property type="interactions" value="1733"/>
</dbReference>
<evidence type="ECO:0000313" key="8">
    <source>
        <dbReference type="Proteomes" id="UP000265040"/>
    </source>
</evidence>
<dbReference type="Gene3D" id="1.10.10.10">
    <property type="entry name" value="Winged helix-like DNA-binding domain superfamily/Winged helix DNA-binding domain"/>
    <property type="match status" value="1"/>
</dbReference>
<keyword evidence="8" id="KW-1185">Reference proteome</keyword>
<accession>A0A3Q1IW40</accession>
<dbReference type="InterPro" id="IPR046328">
    <property type="entry name" value="ETS_fam"/>
</dbReference>
<gene>
    <name evidence="7" type="primary">ELK4</name>
</gene>
<sequence>MDNSVTLWQFLLQLLLDSSNEQLICWTNEEGEFKLLQAEEVARLWGARKNKPNMNYDKLSRALRYYYDKNIIKKVNGQKFVYRFVSYPDILKGDAANRTDGGDIGVGGIPPVTRRDSILQEGESGDRAKGGGSTVALGSGTKQSNRNDYIHSGLYTSFTLNSLQNGRQLFKSIKLENPAEKMADKRGLTVLGQSQEASPQPQQPTALSSVIKFGNTPPKPSPVPPPQVAIEPTLMPNHLEPLQAPHQRAEEISTHSSLPPQSVYSFEHIRPSEPAFSLSDLPSTSPTPSLVPDSSQELVIDSDIESGSSQPTDAQAPEATNTQQQEKVDCGISLPGDETSLVDTETSSSSVSSSTTISIQSSGKTRKPPKVLQISPPALLVTTSDFSPMNLCSPSLPTASLTPAVLQTPTLLLTPSPLLSNIHFWSTLSPVAPLSPATRRQGAHLFQFPTVLTPQFQIPIHSMDGTNTPGPISPDPQKT</sequence>
<feature type="region of interest" description="Disordered" evidence="4">
    <location>
        <begin position="121"/>
        <end position="140"/>
    </location>
</feature>
<keyword evidence="5" id="KW-0732">Signal</keyword>
<protein>
    <recommendedName>
        <fullName evidence="6">ETS domain-containing protein</fullName>
    </recommendedName>
</protein>
<dbReference type="Proteomes" id="UP000265040">
    <property type="component" value="Chromosome 5"/>
</dbReference>
<evidence type="ECO:0000256" key="3">
    <source>
        <dbReference type="RuleBase" id="RU004019"/>
    </source>
</evidence>
<reference evidence="7" key="1">
    <citation type="submission" date="2021-04" db="EMBL/GenBank/DDBJ databases">
        <authorList>
            <consortium name="Wellcome Sanger Institute Data Sharing"/>
        </authorList>
    </citation>
    <scope>NUCLEOTIDE SEQUENCE [LARGE SCALE GENOMIC DNA]</scope>
</reference>
<dbReference type="GeneID" id="113151689"/>
<feature type="chain" id="PRO_5018779233" description="ETS domain-containing protein" evidence="5">
    <location>
        <begin position="22"/>
        <end position="479"/>
    </location>
</feature>